<accession>A0A5B7ISQ6</accession>
<gene>
    <name evidence="1" type="ORF">E2C01_081761</name>
</gene>
<dbReference type="AlphaFoldDB" id="A0A5B7ISQ6"/>
<evidence type="ECO:0000313" key="1">
    <source>
        <dbReference type="EMBL" id="MPC86922.1"/>
    </source>
</evidence>
<comment type="caution">
    <text evidence="1">The sequence shown here is derived from an EMBL/GenBank/DDBJ whole genome shotgun (WGS) entry which is preliminary data.</text>
</comment>
<sequence length="63" mass="7062">MGRGTPKAGRYERSSEINSGVILWNGRYARLSRLGEELLGLPAGRDGWMDGGLERWIELWVDG</sequence>
<protein>
    <submittedName>
        <fullName evidence="1">Uncharacterized protein</fullName>
    </submittedName>
</protein>
<name>A0A5B7ISQ6_PORTR</name>
<proteinExistence type="predicted"/>
<reference evidence="1 2" key="1">
    <citation type="submission" date="2019-05" db="EMBL/GenBank/DDBJ databases">
        <title>Another draft genome of Portunus trituberculatus and its Hox gene families provides insights of decapod evolution.</title>
        <authorList>
            <person name="Jeong J.-H."/>
            <person name="Song I."/>
            <person name="Kim S."/>
            <person name="Choi T."/>
            <person name="Kim D."/>
            <person name="Ryu S."/>
            <person name="Kim W."/>
        </authorList>
    </citation>
    <scope>NUCLEOTIDE SEQUENCE [LARGE SCALE GENOMIC DNA]</scope>
    <source>
        <tissue evidence="1">Muscle</tissue>
    </source>
</reference>
<dbReference type="Proteomes" id="UP000324222">
    <property type="component" value="Unassembled WGS sequence"/>
</dbReference>
<organism evidence="1 2">
    <name type="scientific">Portunus trituberculatus</name>
    <name type="common">Swimming crab</name>
    <name type="synonym">Neptunus trituberculatus</name>
    <dbReference type="NCBI Taxonomy" id="210409"/>
    <lineage>
        <taxon>Eukaryota</taxon>
        <taxon>Metazoa</taxon>
        <taxon>Ecdysozoa</taxon>
        <taxon>Arthropoda</taxon>
        <taxon>Crustacea</taxon>
        <taxon>Multicrustacea</taxon>
        <taxon>Malacostraca</taxon>
        <taxon>Eumalacostraca</taxon>
        <taxon>Eucarida</taxon>
        <taxon>Decapoda</taxon>
        <taxon>Pleocyemata</taxon>
        <taxon>Brachyura</taxon>
        <taxon>Eubrachyura</taxon>
        <taxon>Portunoidea</taxon>
        <taxon>Portunidae</taxon>
        <taxon>Portuninae</taxon>
        <taxon>Portunus</taxon>
    </lineage>
</organism>
<evidence type="ECO:0000313" key="2">
    <source>
        <dbReference type="Proteomes" id="UP000324222"/>
    </source>
</evidence>
<dbReference type="EMBL" id="VSRR010072947">
    <property type="protein sequence ID" value="MPC86922.1"/>
    <property type="molecule type" value="Genomic_DNA"/>
</dbReference>
<keyword evidence="2" id="KW-1185">Reference proteome</keyword>